<dbReference type="EMBL" id="JAUSYP010000001">
    <property type="protein sequence ID" value="MDQ0752482.1"/>
    <property type="molecule type" value="Genomic_DNA"/>
</dbReference>
<organism evidence="1 2">
    <name type="scientific">Streptomyces africanus</name>
    <dbReference type="NCBI Taxonomy" id="231024"/>
    <lineage>
        <taxon>Bacteria</taxon>
        <taxon>Bacillati</taxon>
        <taxon>Actinomycetota</taxon>
        <taxon>Actinomycetes</taxon>
        <taxon>Kitasatosporales</taxon>
        <taxon>Streptomycetaceae</taxon>
        <taxon>Streptomyces</taxon>
    </lineage>
</organism>
<evidence type="ECO:0008006" key="3">
    <source>
        <dbReference type="Google" id="ProtNLM"/>
    </source>
</evidence>
<name>A0ABU0QYJ5_9ACTN</name>
<gene>
    <name evidence="1" type="ORF">QF034_006713</name>
</gene>
<accession>A0ABU0QYJ5</accession>
<protein>
    <recommendedName>
        <fullName evidence="3">Spore-associated protein A</fullName>
    </recommendedName>
</protein>
<proteinExistence type="predicted"/>
<evidence type="ECO:0000313" key="2">
    <source>
        <dbReference type="Proteomes" id="UP001232755"/>
    </source>
</evidence>
<dbReference type="Proteomes" id="UP001232755">
    <property type="component" value="Unassembled WGS sequence"/>
</dbReference>
<evidence type="ECO:0000313" key="1">
    <source>
        <dbReference type="EMBL" id="MDQ0752482.1"/>
    </source>
</evidence>
<reference evidence="1 2" key="1">
    <citation type="submission" date="2023-07" db="EMBL/GenBank/DDBJ databases">
        <title>Comparative genomics of wheat-associated soil bacteria to identify genetic determinants of phenazine resistance.</title>
        <authorList>
            <person name="Mouncey N."/>
        </authorList>
    </citation>
    <scope>NUCLEOTIDE SEQUENCE [LARGE SCALE GENOMIC DNA]</scope>
    <source>
        <strain evidence="1 2">B3I12</strain>
    </source>
</reference>
<keyword evidence="2" id="KW-1185">Reference proteome</keyword>
<sequence>MIWPLARPIISSHLILGLTPDRKRLIVMSRLRTALRATATATVLTAAVLTAPGAVAAEQSPASASATVCGTGYTLRKAIPLPLGVDPDLRKAMLFAYENGSKGCVILDNNVGRAQYMSVQICKVDGTACDPDTGTFSEYAGPVYVSSFACAPVTAKMGSSSGSLYINYKSSYVFPCG</sequence>
<comment type="caution">
    <text evidence="1">The sequence shown here is derived from an EMBL/GenBank/DDBJ whole genome shotgun (WGS) entry which is preliminary data.</text>
</comment>